<keyword evidence="3" id="KW-1185">Reference proteome</keyword>
<dbReference type="GO" id="GO:0003677">
    <property type="term" value="F:DNA binding"/>
    <property type="evidence" value="ECO:0007669"/>
    <property type="project" value="InterPro"/>
</dbReference>
<dbReference type="InterPro" id="IPR010982">
    <property type="entry name" value="Lambda_DNA-bd_dom_sf"/>
</dbReference>
<proteinExistence type="predicted"/>
<dbReference type="EMBL" id="FWEV01000019">
    <property type="protein sequence ID" value="SLM27837.1"/>
    <property type="molecule type" value="Genomic_DNA"/>
</dbReference>
<dbReference type="CDD" id="cd00093">
    <property type="entry name" value="HTH_XRE"/>
    <property type="match status" value="1"/>
</dbReference>
<evidence type="ECO:0000313" key="3">
    <source>
        <dbReference type="Proteomes" id="UP000191931"/>
    </source>
</evidence>
<organism evidence="2 3">
    <name type="scientific">Desulfamplus magnetovallimortis</name>
    <dbReference type="NCBI Taxonomy" id="1246637"/>
    <lineage>
        <taxon>Bacteria</taxon>
        <taxon>Pseudomonadati</taxon>
        <taxon>Thermodesulfobacteriota</taxon>
        <taxon>Desulfobacteria</taxon>
        <taxon>Desulfobacterales</taxon>
        <taxon>Desulfobacteraceae</taxon>
        <taxon>Desulfamplus</taxon>
    </lineage>
</organism>
<gene>
    <name evidence="2" type="ORF">MTBBW1_1150010</name>
</gene>
<feature type="domain" description="HTH cro/C1-type" evidence="1">
    <location>
        <begin position="27"/>
        <end position="67"/>
    </location>
</feature>
<dbReference type="InterPro" id="IPR010744">
    <property type="entry name" value="Phage_CI_N"/>
</dbReference>
<dbReference type="SUPFAM" id="SSF47413">
    <property type="entry name" value="lambda repressor-like DNA-binding domains"/>
    <property type="match status" value="1"/>
</dbReference>
<dbReference type="Proteomes" id="UP000191931">
    <property type="component" value="Unassembled WGS sequence"/>
</dbReference>
<evidence type="ECO:0000259" key="1">
    <source>
        <dbReference type="PROSITE" id="PS50943"/>
    </source>
</evidence>
<dbReference type="OrthoDB" id="5460127at2"/>
<dbReference type="AlphaFoldDB" id="A0A1W1H5W0"/>
<dbReference type="GO" id="GO:0045892">
    <property type="term" value="P:negative regulation of DNA-templated transcription"/>
    <property type="evidence" value="ECO:0007669"/>
    <property type="project" value="InterPro"/>
</dbReference>
<protein>
    <submittedName>
        <fullName evidence="2">Putative Bacteriophage CI repressor helix-turn-helix domain protein</fullName>
    </submittedName>
</protein>
<dbReference type="Pfam" id="PF07022">
    <property type="entry name" value="Phage_CI_repr"/>
    <property type="match status" value="1"/>
</dbReference>
<dbReference type="STRING" id="1246637.MTBBW1_1150010"/>
<name>A0A1W1H5W0_9BACT</name>
<accession>A0A1W1H5W0</accession>
<dbReference type="InterPro" id="IPR001387">
    <property type="entry name" value="Cro/C1-type_HTH"/>
</dbReference>
<reference evidence="2 3" key="1">
    <citation type="submission" date="2017-03" db="EMBL/GenBank/DDBJ databases">
        <authorList>
            <person name="Afonso C.L."/>
            <person name="Miller P.J."/>
            <person name="Scott M.A."/>
            <person name="Spackman E."/>
            <person name="Goraichik I."/>
            <person name="Dimitrov K.M."/>
            <person name="Suarez D.L."/>
            <person name="Swayne D.E."/>
        </authorList>
    </citation>
    <scope>NUCLEOTIDE SEQUENCE [LARGE SCALE GENOMIC DNA]</scope>
    <source>
        <strain evidence="2">PRJEB14757</strain>
    </source>
</reference>
<sequence>MSIENSLDANKIIQRLKQVVNVKTNFELAEILEIKPNTISSWKKRGNLDLNKIISLCEYYKVSVDWLLYGKTEQCISSTTERQDPTDKILQMLETMTEEQKRDVLKYVEKEKLFEEFIKTRKIA</sequence>
<evidence type="ECO:0000313" key="2">
    <source>
        <dbReference type="EMBL" id="SLM27837.1"/>
    </source>
</evidence>
<dbReference type="Gene3D" id="1.10.260.40">
    <property type="entry name" value="lambda repressor-like DNA-binding domains"/>
    <property type="match status" value="1"/>
</dbReference>
<dbReference type="RefSeq" id="WP_080804285.1">
    <property type="nucleotide sequence ID" value="NZ_LT828546.1"/>
</dbReference>
<dbReference type="PROSITE" id="PS50943">
    <property type="entry name" value="HTH_CROC1"/>
    <property type="match status" value="1"/>
</dbReference>